<dbReference type="Pfam" id="PF07733">
    <property type="entry name" value="DNA_pol3_alpha"/>
    <property type="match status" value="1"/>
</dbReference>
<dbReference type="SUPFAM" id="SSF89550">
    <property type="entry name" value="PHP domain-like"/>
    <property type="match status" value="1"/>
</dbReference>
<evidence type="ECO:0000313" key="8">
    <source>
        <dbReference type="EMBL" id="MDN5203089.1"/>
    </source>
</evidence>
<dbReference type="Pfam" id="PF14579">
    <property type="entry name" value="HHH_6"/>
    <property type="match status" value="1"/>
</dbReference>
<dbReference type="GO" id="GO:0003887">
    <property type="term" value="F:DNA-directed DNA polymerase activity"/>
    <property type="evidence" value="ECO:0007669"/>
    <property type="project" value="UniProtKB-EC"/>
</dbReference>
<dbReference type="RefSeq" id="WP_346753111.1">
    <property type="nucleotide sequence ID" value="NZ_JAUJEA010000006.1"/>
</dbReference>
<dbReference type="InterPro" id="IPR011708">
    <property type="entry name" value="DNA_pol3_alpha_NTPase_dom"/>
</dbReference>
<dbReference type="Gene3D" id="1.10.150.870">
    <property type="match status" value="1"/>
</dbReference>
<evidence type="ECO:0000256" key="1">
    <source>
        <dbReference type="ARBA" id="ARBA00012417"/>
    </source>
</evidence>
<keyword evidence="2 8" id="KW-0808">Transferase</keyword>
<dbReference type="EMBL" id="JAUJEA010000006">
    <property type="protein sequence ID" value="MDN5203089.1"/>
    <property type="molecule type" value="Genomic_DNA"/>
</dbReference>
<dbReference type="Pfam" id="PF02811">
    <property type="entry name" value="PHP"/>
    <property type="match status" value="1"/>
</dbReference>
<proteinExistence type="predicted"/>
<reference evidence="8" key="1">
    <citation type="submission" date="2023-06" db="EMBL/GenBank/DDBJ databases">
        <title>Genomic of Parafulvivirga corallium.</title>
        <authorList>
            <person name="Wang G."/>
        </authorList>
    </citation>
    <scope>NUCLEOTIDE SEQUENCE</scope>
    <source>
        <strain evidence="8">BMA10</strain>
    </source>
</reference>
<keyword evidence="4" id="KW-0235">DNA replication</keyword>
<organism evidence="8 9">
    <name type="scientific">Splendidivirga corallicola</name>
    <dbReference type="NCBI Taxonomy" id="3051826"/>
    <lineage>
        <taxon>Bacteria</taxon>
        <taxon>Pseudomonadati</taxon>
        <taxon>Bacteroidota</taxon>
        <taxon>Cytophagia</taxon>
        <taxon>Cytophagales</taxon>
        <taxon>Splendidivirgaceae</taxon>
        <taxon>Splendidivirga</taxon>
    </lineage>
</organism>
<dbReference type="Pfam" id="PF17657">
    <property type="entry name" value="DNA_pol3_finger"/>
    <property type="match status" value="1"/>
</dbReference>
<keyword evidence="9" id="KW-1185">Reference proteome</keyword>
<name>A0ABT8KQQ9_9BACT</name>
<dbReference type="InterPro" id="IPR004805">
    <property type="entry name" value="DnaE2/DnaE/PolC"/>
</dbReference>
<keyword evidence="3 8" id="KW-0548">Nucleotidyltransferase</keyword>
<dbReference type="InterPro" id="IPR029460">
    <property type="entry name" value="DNAPol_HHH"/>
</dbReference>
<dbReference type="PANTHER" id="PTHR32294">
    <property type="entry name" value="DNA POLYMERASE III SUBUNIT ALPHA"/>
    <property type="match status" value="1"/>
</dbReference>
<dbReference type="InterPro" id="IPR004013">
    <property type="entry name" value="PHP_dom"/>
</dbReference>
<evidence type="ECO:0000256" key="2">
    <source>
        <dbReference type="ARBA" id="ARBA00022679"/>
    </source>
</evidence>
<comment type="catalytic activity">
    <reaction evidence="6">
        <text>DNA(n) + a 2'-deoxyribonucleoside 5'-triphosphate = DNA(n+1) + diphosphate</text>
        <dbReference type="Rhea" id="RHEA:22508"/>
        <dbReference type="Rhea" id="RHEA-COMP:17339"/>
        <dbReference type="Rhea" id="RHEA-COMP:17340"/>
        <dbReference type="ChEBI" id="CHEBI:33019"/>
        <dbReference type="ChEBI" id="CHEBI:61560"/>
        <dbReference type="ChEBI" id="CHEBI:173112"/>
        <dbReference type="EC" id="2.7.7.7"/>
    </reaction>
</comment>
<sequence length="992" mass="115717">MHLNCHTYLSFKYGTLSPAELFKLAKRHGIKKLIITDINNTAAYIDMLRICNEERSNYDLNIALGIEFRRDDQLLYIGIAQNNEGFRKLNGYLSHHNMKDLPLLSKAPELEHTFFIYPFQTIDPENLRENEFVGIKIHEVNRIISSPYQHYQHKLVVLHPVTFKDKITFNTHRLLRAIDQNTILSKLDPKYQAHPNEVMMPENVLAQYYERYPIIIRNTKKLLTQCTIAFDFKTDKNKSTFYESKIKDREKLRSMASEGFKERYRGSDIMKEAEERFNRELEIISKRNFEAYFLICDDIVKFAKHKNFEHVGRGSGANSIIAYCLGLTDVDPIELDLYFERFLNPERSSPPDFDIDFSWKDRNTVIDYIFEKFGYEHTALLGTHVTFQSKSVIRELGKVFGLPKSEIDNIVAYPQYHRNKDHITKLIFRYAEHFKKIPKHLSIHAGGILITEEPIYTYTAVDLPPKDFPVGHFEMHAAEDMGIYKFDILSQRGLGHIKDSVEIISKNQNIQEDVKRFTDFKKDPKIKALLSTGKTMGCFYVESPAMRMLLGKLKCADYITLVAASSIIRPGVARSGMMRAYIERHHSNGNYESIHPKMDELMQETYGVMVYQEDVIKVAHHFAGLTLAEADILRRGMSGKFRSRKEFLRVRDRFFDNCKEKGYKDEVTARVWYEIESFSGYSFSKGHSASYAVESYQSLYLKAHYPLEFMVGVINNFGGFYKTEFYFHEARMDGASVEAPCVNHGEYLTSIKGITIYVGFIHLKSLETNLGKMIPIEREQNGPFKSLDNFIKRIPVGLEQLRLLIRIGAFRFIGKSKKELLWHAHFYFGERKVARHSRDLFEEEVKVYELPELEKNPYEDAFDEMELLGFPLCDPFFLLKKSYRDRVKASDLMQRLQQNIEIVGYLITTKNTHTKDGKPMHFGTFYDYEGQVFDTTHFPNVAKRFPFRGKGFYLLKGKVVEDFGYPMIEISYMQRIPMVDKYNDVEEELAVV</sequence>
<dbReference type="InterPro" id="IPR040982">
    <property type="entry name" value="DNA_pol3_finger"/>
</dbReference>
<evidence type="ECO:0000313" key="9">
    <source>
        <dbReference type="Proteomes" id="UP001172082"/>
    </source>
</evidence>
<dbReference type="EC" id="2.7.7.7" evidence="1"/>
<evidence type="ECO:0000256" key="5">
    <source>
        <dbReference type="ARBA" id="ARBA00022932"/>
    </source>
</evidence>
<accession>A0ABT8KQQ9</accession>
<keyword evidence="5" id="KW-0239">DNA-directed DNA polymerase</keyword>
<evidence type="ECO:0000256" key="4">
    <source>
        <dbReference type="ARBA" id="ARBA00022705"/>
    </source>
</evidence>
<dbReference type="InterPro" id="IPR016195">
    <property type="entry name" value="Pol/histidinol_Pase-like"/>
</dbReference>
<protein>
    <recommendedName>
        <fullName evidence="1">DNA-directed DNA polymerase</fullName>
        <ecNumber evidence="1">2.7.7.7</ecNumber>
    </recommendedName>
</protein>
<evidence type="ECO:0000256" key="3">
    <source>
        <dbReference type="ARBA" id="ARBA00022695"/>
    </source>
</evidence>
<dbReference type="SMART" id="SM00481">
    <property type="entry name" value="POLIIIAc"/>
    <property type="match status" value="1"/>
</dbReference>
<dbReference type="Proteomes" id="UP001172082">
    <property type="component" value="Unassembled WGS sequence"/>
</dbReference>
<feature type="domain" description="Polymerase/histidinol phosphatase N-terminal" evidence="7">
    <location>
        <begin position="1"/>
        <end position="72"/>
    </location>
</feature>
<gene>
    <name evidence="8" type="primary">dnaE</name>
    <name evidence="8" type="ORF">QQ008_16995</name>
</gene>
<dbReference type="CDD" id="cd04485">
    <property type="entry name" value="DnaE_OBF"/>
    <property type="match status" value="1"/>
</dbReference>
<dbReference type="NCBIfam" id="TIGR00594">
    <property type="entry name" value="polc"/>
    <property type="match status" value="1"/>
</dbReference>
<comment type="caution">
    <text evidence="8">The sequence shown here is derived from an EMBL/GenBank/DDBJ whole genome shotgun (WGS) entry which is preliminary data.</text>
</comment>
<evidence type="ECO:0000256" key="6">
    <source>
        <dbReference type="ARBA" id="ARBA00049244"/>
    </source>
</evidence>
<dbReference type="InterPro" id="IPR003141">
    <property type="entry name" value="Pol/His_phosphatase_N"/>
</dbReference>
<dbReference type="Gene3D" id="3.20.20.140">
    <property type="entry name" value="Metal-dependent hydrolases"/>
    <property type="match status" value="1"/>
</dbReference>
<evidence type="ECO:0000259" key="7">
    <source>
        <dbReference type="SMART" id="SM00481"/>
    </source>
</evidence>